<dbReference type="Pfam" id="PF00072">
    <property type="entry name" value="Response_reg"/>
    <property type="match status" value="1"/>
</dbReference>
<dbReference type="SMART" id="SM00448">
    <property type="entry name" value="REC"/>
    <property type="match status" value="1"/>
</dbReference>
<dbReference type="InterPro" id="IPR001789">
    <property type="entry name" value="Sig_transdc_resp-reg_receiver"/>
</dbReference>
<organism evidence="4 5">
    <name type="scientific">Actinoplanes hulinensis</name>
    <dbReference type="NCBI Taxonomy" id="1144547"/>
    <lineage>
        <taxon>Bacteria</taxon>
        <taxon>Bacillati</taxon>
        <taxon>Actinomycetota</taxon>
        <taxon>Actinomycetes</taxon>
        <taxon>Micromonosporales</taxon>
        <taxon>Micromonosporaceae</taxon>
        <taxon>Actinoplanes</taxon>
    </lineage>
</organism>
<dbReference type="PANTHER" id="PTHR44591">
    <property type="entry name" value="STRESS RESPONSE REGULATOR PROTEIN 1"/>
    <property type="match status" value="1"/>
</dbReference>
<feature type="domain" description="Response regulatory" evidence="3">
    <location>
        <begin position="3"/>
        <end position="112"/>
    </location>
</feature>
<protein>
    <submittedName>
        <fullName evidence="4">Response regulator</fullName>
    </submittedName>
</protein>
<dbReference type="RefSeq" id="WP_220147980.1">
    <property type="nucleotide sequence ID" value="NZ_JAHXZI010000022.1"/>
</dbReference>
<dbReference type="EMBL" id="JAHXZI010000022">
    <property type="protein sequence ID" value="MBW6438784.1"/>
    <property type="molecule type" value="Genomic_DNA"/>
</dbReference>
<dbReference type="PROSITE" id="PS50110">
    <property type="entry name" value="RESPONSE_REGULATORY"/>
    <property type="match status" value="1"/>
</dbReference>
<gene>
    <name evidence="4" type="ORF">KZ829_34155</name>
</gene>
<keyword evidence="1 2" id="KW-0597">Phosphoprotein</keyword>
<evidence type="ECO:0000256" key="1">
    <source>
        <dbReference type="ARBA" id="ARBA00022553"/>
    </source>
</evidence>
<evidence type="ECO:0000313" key="5">
    <source>
        <dbReference type="Proteomes" id="UP001519863"/>
    </source>
</evidence>
<name>A0ABS7BDP2_9ACTN</name>
<dbReference type="Proteomes" id="UP001519863">
    <property type="component" value="Unassembled WGS sequence"/>
</dbReference>
<feature type="modified residue" description="4-aspartylphosphate" evidence="2">
    <location>
        <position position="52"/>
    </location>
</feature>
<dbReference type="InterPro" id="IPR011006">
    <property type="entry name" value="CheY-like_superfamily"/>
</dbReference>
<dbReference type="InterPro" id="IPR050595">
    <property type="entry name" value="Bact_response_regulator"/>
</dbReference>
<dbReference type="SUPFAM" id="SSF52172">
    <property type="entry name" value="CheY-like"/>
    <property type="match status" value="1"/>
</dbReference>
<reference evidence="4 5" key="1">
    <citation type="journal article" date="2013" name="Antonie Van Leeuwenhoek">
        <title>Actinoplanes hulinensis sp. nov., a novel actinomycete isolated from soybean root (Glycine max (L.) Merr).</title>
        <authorList>
            <person name="Shen Y."/>
            <person name="Liu C."/>
            <person name="Wang X."/>
            <person name="Zhao J."/>
            <person name="Jia F."/>
            <person name="Zhang Y."/>
            <person name="Wang L."/>
            <person name="Yang D."/>
            <person name="Xiang W."/>
        </authorList>
    </citation>
    <scope>NUCLEOTIDE SEQUENCE [LARGE SCALE GENOMIC DNA]</scope>
    <source>
        <strain evidence="4 5">NEAU-M9</strain>
    </source>
</reference>
<comment type="caution">
    <text evidence="4">The sequence shown here is derived from an EMBL/GenBank/DDBJ whole genome shotgun (WGS) entry which is preliminary data.</text>
</comment>
<evidence type="ECO:0000256" key="2">
    <source>
        <dbReference type="PROSITE-ProRule" id="PRU00169"/>
    </source>
</evidence>
<accession>A0ABS7BDP2</accession>
<evidence type="ECO:0000313" key="4">
    <source>
        <dbReference type="EMBL" id="MBW6438784.1"/>
    </source>
</evidence>
<evidence type="ECO:0000259" key="3">
    <source>
        <dbReference type="PROSITE" id="PS50110"/>
    </source>
</evidence>
<proteinExistence type="predicted"/>
<dbReference type="Gene3D" id="3.40.50.2300">
    <property type="match status" value="1"/>
</dbReference>
<dbReference type="PANTHER" id="PTHR44591:SF3">
    <property type="entry name" value="RESPONSE REGULATORY DOMAIN-CONTAINING PROTEIN"/>
    <property type="match status" value="1"/>
</dbReference>
<keyword evidence="5" id="KW-1185">Reference proteome</keyword>
<sequence length="119" mass="12921">MANVLVVDDEPDLRFLHRRILGRAGHEVTEASDGSAALDSVHATPPDLVVTDVMMPIMDGIELIHRLRTDPATASIPILAISGDWHLVTEADIALAKPCLGRDLLAAADELLQKGRERR</sequence>